<evidence type="ECO:0000256" key="2">
    <source>
        <dbReference type="ARBA" id="ARBA00003145"/>
    </source>
</evidence>
<sequence length="357" mass="40785">MLIERKIKRAFFLLSWVFLIVNVQATESYKKDAAVSDARLLVFPDNKREPFLNAIQNAQQSIQLAAYKLSDLAVMEALKKAAERGVTIDIFYEPNIFKHSRQGAQTSNLDALKKEHIRIHTHSNRFNQVHHKLLIIDGKKALIGTINFDEESFDGIAGEDRQKENAPCRDFAIETDNPQILQELTQVFNADLKDQPVTYHHPALVWGPHTQRMKILALIESAQKNIDLYQQDIQDKGILRALKAAIARGVQIRLLMMPYPFDKDKKKDNNISHQNELIQAGGHVGLFTEFYGHAKAMLIDGRDLNKARLYVGSTNFYTPSLDENRELGIIVSDHKAVSDFSHVFEQDWSKSQKNILR</sequence>
<dbReference type="EMBL" id="BBVC01000029">
    <property type="protein sequence ID" value="GAO98179.1"/>
    <property type="molecule type" value="Genomic_DNA"/>
</dbReference>
<keyword evidence="8" id="KW-0378">Hydrolase</keyword>
<dbReference type="InterPro" id="IPR051406">
    <property type="entry name" value="PLD_domain"/>
</dbReference>
<dbReference type="Pfam" id="PF13091">
    <property type="entry name" value="PLDc_2"/>
    <property type="match status" value="2"/>
</dbReference>
<accession>A0A0K8ME79</accession>
<dbReference type="GO" id="GO:0016042">
    <property type="term" value="P:lipid catabolic process"/>
    <property type="evidence" value="ECO:0007669"/>
    <property type="project" value="UniProtKB-KW"/>
</dbReference>
<dbReference type="GO" id="GO:0005576">
    <property type="term" value="C:extracellular region"/>
    <property type="evidence" value="ECO:0007669"/>
    <property type="project" value="UniProtKB-SubCell"/>
</dbReference>
<dbReference type="SUPFAM" id="SSF56024">
    <property type="entry name" value="Phospholipase D/nuclease"/>
    <property type="match status" value="2"/>
</dbReference>
<dbReference type="GO" id="GO:0006793">
    <property type="term" value="P:phosphorus metabolic process"/>
    <property type="evidence" value="ECO:0007669"/>
    <property type="project" value="UniProtKB-ARBA"/>
</dbReference>
<evidence type="ECO:0000256" key="6">
    <source>
        <dbReference type="ARBA" id="ARBA00018392"/>
    </source>
</evidence>
<evidence type="ECO:0000256" key="5">
    <source>
        <dbReference type="ARBA" id="ARBA00012027"/>
    </source>
</evidence>
<dbReference type="GO" id="GO:0004630">
    <property type="term" value="F:phospholipase D activity"/>
    <property type="evidence" value="ECO:0007669"/>
    <property type="project" value="UniProtKB-EC"/>
</dbReference>
<feature type="domain" description="PLD phosphodiesterase" evidence="12">
    <location>
        <begin position="125"/>
        <end position="152"/>
    </location>
</feature>
<evidence type="ECO:0000256" key="9">
    <source>
        <dbReference type="ARBA" id="ARBA00022963"/>
    </source>
</evidence>
<dbReference type="Proteomes" id="UP000036771">
    <property type="component" value="Unassembled WGS sequence"/>
</dbReference>
<comment type="function">
    <text evidence="2">Could be a virulence factor.</text>
</comment>
<keyword evidence="7" id="KW-0964">Secreted</keyword>
<proteinExistence type="inferred from homology"/>
<dbReference type="PROSITE" id="PS50035">
    <property type="entry name" value="PLD"/>
    <property type="match status" value="2"/>
</dbReference>
<evidence type="ECO:0000256" key="11">
    <source>
        <dbReference type="ARBA" id="ARBA00029594"/>
    </source>
</evidence>
<comment type="subcellular location">
    <subcellularLocation>
        <location evidence="3">Secreted</location>
    </subcellularLocation>
</comment>
<evidence type="ECO:0000259" key="12">
    <source>
        <dbReference type="PROSITE" id="PS50035"/>
    </source>
</evidence>
<dbReference type="PANTHER" id="PTHR43856">
    <property type="entry name" value="CARDIOLIPIN HYDROLASE"/>
    <property type="match status" value="1"/>
</dbReference>
<reference evidence="13 14" key="1">
    <citation type="submission" date="2015-03" db="EMBL/GenBank/DDBJ databases">
        <title>Caedibacter varicaedens, whole genome shotgun sequence.</title>
        <authorList>
            <person name="Suzuki H."/>
            <person name="Dapper A.L."/>
            <person name="Gibson A.K."/>
            <person name="Jackson C."/>
            <person name="Lee H."/>
            <person name="Pejaver V.R."/>
            <person name="Doak T."/>
            <person name="Lynch M."/>
        </authorList>
    </citation>
    <scope>NUCLEOTIDE SEQUENCE [LARGE SCALE GENOMIC DNA]</scope>
</reference>
<dbReference type="SMART" id="SM00155">
    <property type="entry name" value="PLDc"/>
    <property type="match status" value="2"/>
</dbReference>
<keyword evidence="10" id="KW-0443">Lipid metabolism</keyword>
<dbReference type="OrthoDB" id="9762009at2"/>
<protein>
    <recommendedName>
        <fullName evidence="6">Phospholipase D</fullName>
        <ecNumber evidence="5">3.1.4.4</ecNumber>
    </recommendedName>
    <alternativeName>
        <fullName evidence="11">Choline phosphatase</fullName>
    </alternativeName>
</protein>
<comment type="caution">
    <text evidence="13">The sequence shown here is derived from an EMBL/GenBank/DDBJ whole genome shotgun (WGS) entry which is preliminary data.</text>
</comment>
<dbReference type="InterPro" id="IPR025202">
    <property type="entry name" value="PLD-like_dom"/>
</dbReference>
<dbReference type="Gene3D" id="3.30.870.10">
    <property type="entry name" value="Endonuclease Chain A"/>
    <property type="match status" value="2"/>
</dbReference>
<dbReference type="GO" id="GO:0016891">
    <property type="term" value="F:RNA endonuclease activity producing 5'-phosphomonoesters, hydrolytic mechanism"/>
    <property type="evidence" value="ECO:0007669"/>
    <property type="project" value="TreeGrafter"/>
</dbReference>
<gene>
    <name evidence="13" type="primary">ywiE</name>
    <name evidence="13" type="ORF">Cva_00827</name>
</gene>
<evidence type="ECO:0000313" key="14">
    <source>
        <dbReference type="Proteomes" id="UP000036771"/>
    </source>
</evidence>
<dbReference type="InterPro" id="IPR001736">
    <property type="entry name" value="PLipase_D/transphosphatidylase"/>
</dbReference>
<name>A0A0K8ME79_9PROT</name>
<organism evidence="13 14">
    <name type="scientific">Caedimonas varicaedens</name>
    <dbReference type="NCBI Taxonomy" id="1629334"/>
    <lineage>
        <taxon>Bacteria</taxon>
        <taxon>Pseudomonadati</taxon>
        <taxon>Pseudomonadota</taxon>
        <taxon>Alphaproteobacteria</taxon>
        <taxon>Holosporales</taxon>
        <taxon>Caedimonadaceae</taxon>
        <taxon>Caedimonas</taxon>
    </lineage>
</organism>
<evidence type="ECO:0000256" key="1">
    <source>
        <dbReference type="ARBA" id="ARBA00000798"/>
    </source>
</evidence>
<evidence type="ECO:0000256" key="7">
    <source>
        <dbReference type="ARBA" id="ARBA00022525"/>
    </source>
</evidence>
<feature type="domain" description="PLD phosphodiesterase" evidence="12">
    <location>
        <begin position="288"/>
        <end position="320"/>
    </location>
</feature>
<dbReference type="AlphaFoldDB" id="A0A0K8ME79"/>
<evidence type="ECO:0000313" key="13">
    <source>
        <dbReference type="EMBL" id="GAO98179.1"/>
    </source>
</evidence>
<evidence type="ECO:0000256" key="10">
    <source>
        <dbReference type="ARBA" id="ARBA00023098"/>
    </source>
</evidence>
<dbReference type="PANTHER" id="PTHR43856:SF1">
    <property type="entry name" value="MITOCHONDRIAL CARDIOLIPIN HYDROLASE"/>
    <property type="match status" value="1"/>
</dbReference>
<comment type="catalytic activity">
    <reaction evidence="1">
        <text>a 1,2-diacyl-sn-glycero-3-phosphocholine + H2O = a 1,2-diacyl-sn-glycero-3-phosphate + choline + H(+)</text>
        <dbReference type="Rhea" id="RHEA:14445"/>
        <dbReference type="ChEBI" id="CHEBI:15354"/>
        <dbReference type="ChEBI" id="CHEBI:15377"/>
        <dbReference type="ChEBI" id="CHEBI:15378"/>
        <dbReference type="ChEBI" id="CHEBI:57643"/>
        <dbReference type="ChEBI" id="CHEBI:58608"/>
        <dbReference type="EC" id="3.1.4.4"/>
    </reaction>
</comment>
<evidence type="ECO:0000256" key="8">
    <source>
        <dbReference type="ARBA" id="ARBA00022801"/>
    </source>
</evidence>
<dbReference type="EC" id="3.1.4.4" evidence="5"/>
<evidence type="ECO:0000256" key="4">
    <source>
        <dbReference type="ARBA" id="ARBA00008664"/>
    </source>
</evidence>
<keyword evidence="14" id="KW-1185">Reference proteome</keyword>
<comment type="similarity">
    <text evidence="4">Belongs to the phospholipase D family.</text>
</comment>
<evidence type="ECO:0000256" key="3">
    <source>
        <dbReference type="ARBA" id="ARBA00004613"/>
    </source>
</evidence>
<keyword evidence="9" id="KW-0442">Lipid degradation</keyword>
<dbReference type="STRING" id="1629334.Cva_00827"/>